<evidence type="ECO:0000256" key="2">
    <source>
        <dbReference type="ARBA" id="ARBA00022729"/>
    </source>
</evidence>
<reference evidence="7" key="1">
    <citation type="submission" date="2018-05" db="EMBL/GenBank/DDBJ databases">
        <authorList>
            <person name="Lanie J.A."/>
            <person name="Ng W.-L."/>
            <person name="Kazmierczak K.M."/>
            <person name="Andrzejewski T.M."/>
            <person name="Davidsen T.M."/>
            <person name="Wayne K.J."/>
            <person name="Tettelin H."/>
            <person name="Glass J.I."/>
            <person name="Rusch D."/>
            <person name="Podicherti R."/>
            <person name="Tsui H.-C.T."/>
            <person name="Winkler M.E."/>
        </authorList>
    </citation>
    <scope>NUCLEOTIDE SEQUENCE</scope>
</reference>
<evidence type="ECO:0000259" key="6">
    <source>
        <dbReference type="Pfam" id="PF14322"/>
    </source>
</evidence>
<dbReference type="Pfam" id="PF07980">
    <property type="entry name" value="SusD_RagB"/>
    <property type="match status" value="1"/>
</dbReference>
<sequence length="498" mass="54637">MLKNNRIIRFSIPLIFILLYSWSCTDLVESPYDLVTPDNFYNTEGELTAAVVPVYNGLNQAQWGDYMFLQEVSSDAIVVPTRGGDWDDGGAWRALQLHSWDATLGSVGGGWSGAFGAIAKANSTLDALAMAEQTDLVKTYAAETKVLRCLYYWWLIDLYGAVPLVTTSETDPDNPPSATSRTEVFDWIVAEINAALPDLEETHGSGGHGRITKGAANTLLATLYLNAEVYTGTAEWANCKSACDAVINSGVYDLMPTVMDVFAFANEGPANTEYILTLAHLPLDGVTSFRHMATLHYNNIPASPWNGFSVLTDFYNSHESTDARLEQILVGQAYVLFGSAAGDSAFDRQGNPLSFTVDFPLIDANESAGPRMLKWPIDPNMTGWFSGADYAIFRYSHVLLMKAEADYNLSGGGLAELNQVRTRAGLDALASIDSDAILAERGHELLWEGFRRQDQIRHGTFLEAWTHKDASDGEHRVLYPIPQSQLDANPNLVQNSGY</sequence>
<dbReference type="Gene3D" id="1.25.40.390">
    <property type="match status" value="1"/>
</dbReference>
<name>A0A381SDS2_9ZZZZ</name>
<evidence type="ECO:0000256" key="4">
    <source>
        <dbReference type="ARBA" id="ARBA00023237"/>
    </source>
</evidence>
<accession>A0A381SDS2</accession>
<dbReference type="Pfam" id="PF14322">
    <property type="entry name" value="SusD-like_3"/>
    <property type="match status" value="1"/>
</dbReference>
<feature type="domain" description="SusD-like N-terminal" evidence="6">
    <location>
        <begin position="98"/>
        <end position="225"/>
    </location>
</feature>
<dbReference type="InterPro" id="IPR011990">
    <property type="entry name" value="TPR-like_helical_dom_sf"/>
</dbReference>
<feature type="domain" description="RagB/SusD" evidence="5">
    <location>
        <begin position="363"/>
        <end position="498"/>
    </location>
</feature>
<dbReference type="InterPro" id="IPR012944">
    <property type="entry name" value="SusD_RagB_dom"/>
</dbReference>
<dbReference type="GO" id="GO:0009279">
    <property type="term" value="C:cell outer membrane"/>
    <property type="evidence" value="ECO:0007669"/>
    <property type="project" value="UniProtKB-SubCell"/>
</dbReference>
<dbReference type="InterPro" id="IPR033985">
    <property type="entry name" value="SusD-like_N"/>
</dbReference>
<protein>
    <recommendedName>
        <fullName evidence="8">RagB/SusD domain-containing protein</fullName>
    </recommendedName>
</protein>
<dbReference type="SUPFAM" id="SSF48452">
    <property type="entry name" value="TPR-like"/>
    <property type="match status" value="1"/>
</dbReference>
<evidence type="ECO:0000256" key="3">
    <source>
        <dbReference type="ARBA" id="ARBA00023136"/>
    </source>
</evidence>
<dbReference type="AlphaFoldDB" id="A0A381SDS2"/>
<comment type="subcellular location">
    <subcellularLocation>
        <location evidence="1">Cell outer membrane</location>
    </subcellularLocation>
</comment>
<proteinExistence type="predicted"/>
<evidence type="ECO:0000256" key="1">
    <source>
        <dbReference type="ARBA" id="ARBA00004442"/>
    </source>
</evidence>
<gene>
    <name evidence="7" type="ORF">METZ01_LOCUS55000</name>
</gene>
<evidence type="ECO:0000259" key="5">
    <source>
        <dbReference type="Pfam" id="PF07980"/>
    </source>
</evidence>
<organism evidence="7">
    <name type="scientific">marine metagenome</name>
    <dbReference type="NCBI Taxonomy" id="408172"/>
    <lineage>
        <taxon>unclassified sequences</taxon>
        <taxon>metagenomes</taxon>
        <taxon>ecological metagenomes</taxon>
    </lineage>
</organism>
<evidence type="ECO:0000313" key="7">
    <source>
        <dbReference type="EMBL" id="SVA02146.1"/>
    </source>
</evidence>
<evidence type="ECO:0008006" key="8">
    <source>
        <dbReference type="Google" id="ProtNLM"/>
    </source>
</evidence>
<keyword evidence="3" id="KW-0472">Membrane</keyword>
<dbReference type="EMBL" id="UINC01002975">
    <property type="protein sequence ID" value="SVA02146.1"/>
    <property type="molecule type" value="Genomic_DNA"/>
</dbReference>
<keyword evidence="4" id="KW-0998">Cell outer membrane</keyword>
<keyword evidence="2" id="KW-0732">Signal</keyword>